<evidence type="ECO:0000313" key="1">
    <source>
        <dbReference type="EMBL" id="PZP57205.1"/>
    </source>
</evidence>
<comment type="caution">
    <text evidence="1">The sequence shown here is derived from an EMBL/GenBank/DDBJ whole genome shotgun (WGS) entry which is preliminary data.</text>
</comment>
<protein>
    <submittedName>
        <fullName evidence="1">Uncharacterized protein</fullName>
    </submittedName>
</protein>
<evidence type="ECO:0000313" key="2">
    <source>
        <dbReference type="Proteomes" id="UP000249739"/>
    </source>
</evidence>
<sequence length="183" mass="20539">MALVDLDQFPEDTYRTLIALPYRVGLYVSQSDRTGGKSSETQELAALENVVTFYVEDTLKSEFAQTIMLATLQHKAYWPEWSAETESVPQECKTITDYLVNIIDERKLESFKSNLLEIAITVAQAYQESAQDVSIFGKIKHALSFRSEKIAADDNIEHINISAAEKIAINKLAEMMGVAQRVA</sequence>
<accession>A0A2W5FMK5</accession>
<dbReference type="EMBL" id="QFOT01000005">
    <property type="protein sequence ID" value="PZP57205.1"/>
    <property type="molecule type" value="Genomic_DNA"/>
</dbReference>
<proteinExistence type="predicted"/>
<gene>
    <name evidence="1" type="ORF">DI586_01030</name>
</gene>
<dbReference type="Proteomes" id="UP000249739">
    <property type="component" value="Unassembled WGS sequence"/>
</dbReference>
<dbReference type="AlphaFoldDB" id="A0A2W5FMK5"/>
<organism evidence="1 2">
    <name type="scientific">Micavibrio aeruginosavorus</name>
    <dbReference type="NCBI Taxonomy" id="349221"/>
    <lineage>
        <taxon>Bacteria</taxon>
        <taxon>Pseudomonadati</taxon>
        <taxon>Bdellovibrionota</taxon>
        <taxon>Bdellovibrionia</taxon>
        <taxon>Bdellovibrionales</taxon>
        <taxon>Pseudobdellovibrionaceae</taxon>
        <taxon>Micavibrio</taxon>
    </lineage>
</organism>
<reference evidence="1 2" key="1">
    <citation type="submission" date="2017-08" db="EMBL/GenBank/DDBJ databases">
        <title>Infants hospitalized years apart are colonized by the same room-sourced microbial strains.</title>
        <authorList>
            <person name="Brooks B."/>
            <person name="Olm M.R."/>
            <person name="Firek B.A."/>
            <person name="Baker R."/>
            <person name="Thomas B.C."/>
            <person name="Morowitz M.J."/>
            <person name="Banfield J.F."/>
        </authorList>
    </citation>
    <scope>NUCLEOTIDE SEQUENCE [LARGE SCALE GENOMIC DNA]</scope>
    <source>
        <strain evidence="1">S2_006_000_R2_64</strain>
    </source>
</reference>
<name>A0A2W5FMK5_9BACT</name>